<proteinExistence type="predicted"/>
<accession>A0A165A7C2</accession>
<keyword evidence="2" id="KW-1185">Reference proteome</keyword>
<dbReference type="AlphaFoldDB" id="A0A165A7C2"/>
<evidence type="ECO:0000313" key="2">
    <source>
        <dbReference type="Proteomes" id="UP000076858"/>
    </source>
</evidence>
<dbReference type="Proteomes" id="UP000076858">
    <property type="component" value="Unassembled WGS sequence"/>
</dbReference>
<name>A0A165A7C2_9CRUS</name>
<comment type="caution">
    <text evidence="1">The sequence shown here is derived from an EMBL/GenBank/DDBJ whole genome shotgun (WGS) entry which is preliminary data.</text>
</comment>
<sequence>MFRCITRFDFYIISQLHLQSLPLANNFSFFSFPEEKQNKNELCLLIFFAGRNAGPDA</sequence>
<dbReference type="EMBL" id="LRGB01000642">
    <property type="protein sequence ID" value="KZS17260.1"/>
    <property type="molecule type" value="Genomic_DNA"/>
</dbReference>
<reference evidence="1 2" key="1">
    <citation type="submission" date="2016-03" db="EMBL/GenBank/DDBJ databases">
        <title>EvidentialGene: Evidence-directed Construction of Genes on Genomes.</title>
        <authorList>
            <person name="Gilbert D.G."/>
            <person name="Choi J.-H."/>
            <person name="Mockaitis K."/>
            <person name="Colbourne J."/>
            <person name="Pfrender M."/>
        </authorList>
    </citation>
    <scope>NUCLEOTIDE SEQUENCE [LARGE SCALE GENOMIC DNA]</scope>
    <source>
        <strain evidence="1 2">Xinb3</strain>
        <tissue evidence="1">Complete organism</tissue>
    </source>
</reference>
<protein>
    <submittedName>
        <fullName evidence="1">Uncharacterized protein</fullName>
    </submittedName>
</protein>
<gene>
    <name evidence="1" type="ORF">APZ42_016842</name>
</gene>
<organism evidence="1 2">
    <name type="scientific">Daphnia magna</name>
    <dbReference type="NCBI Taxonomy" id="35525"/>
    <lineage>
        <taxon>Eukaryota</taxon>
        <taxon>Metazoa</taxon>
        <taxon>Ecdysozoa</taxon>
        <taxon>Arthropoda</taxon>
        <taxon>Crustacea</taxon>
        <taxon>Branchiopoda</taxon>
        <taxon>Diplostraca</taxon>
        <taxon>Cladocera</taxon>
        <taxon>Anomopoda</taxon>
        <taxon>Daphniidae</taxon>
        <taxon>Daphnia</taxon>
    </lineage>
</organism>
<evidence type="ECO:0000313" key="1">
    <source>
        <dbReference type="EMBL" id="KZS17260.1"/>
    </source>
</evidence>